<keyword evidence="2" id="KW-1185">Reference proteome</keyword>
<name>A0A0N8GG19_9HYPH</name>
<protein>
    <recommendedName>
        <fullName evidence="3">HTH IS21-type domain-containing protein</fullName>
    </recommendedName>
</protein>
<organism evidence="1 2">
    <name type="scientific">Prosthecodimorpha hirschii</name>
    <dbReference type="NCBI Taxonomy" id="665126"/>
    <lineage>
        <taxon>Bacteria</taxon>
        <taxon>Pseudomonadati</taxon>
        <taxon>Pseudomonadota</taxon>
        <taxon>Alphaproteobacteria</taxon>
        <taxon>Hyphomicrobiales</taxon>
        <taxon>Ancalomicrobiaceae</taxon>
        <taxon>Prosthecodimorpha</taxon>
    </lineage>
</organism>
<gene>
    <name evidence="1" type="ORF">ABB55_14180</name>
</gene>
<dbReference type="Gene3D" id="1.10.10.60">
    <property type="entry name" value="Homeodomain-like"/>
    <property type="match status" value="1"/>
</dbReference>
<dbReference type="STRING" id="665126.ABB55_14180"/>
<reference evidence="1 2" key="2">
    <citation type="submission" date="2015-10" db="EMBL/GenBank/DDBJ databases">
        <title>Draft Genome Sequence of Prosthecomicrobium hirschii ATCC 27832.</title>
        <authorList>
            <person name="Daniel J."/>
            <person name="Givan S.A."/>
            <person name="Brun Y.V."/>
            <person name="Brown P.J."/>
        </authorList>
    </citation>
    <scope>NUCLEOTIDE SEQUENCE [LARGE SCALE GENOMIC DNA]</scope>
    <source>
        <strain evidence="1 2">16</strain>
    </source>
</reference>
<reference evidence="1 2" key="1">
    <citation type="submission" date="2015-09" db="EMBL/GenBank/DDBJ databases">
        <authorList>
            <consortium name="Swine Surveillance"/>
        </authorList>
    </citation>
    <scope>NUCLEOTIDE SEQUENCE [LARGE SCALE GENOMIC DNA]</scope>
    <source>
        <strain evidence="1 2">16</strain>
    </source>
</reference>
<evidence type="ECO:0008006" key="3">
    <source>
        <dbReference type="Google" id="ProtNLM"/>
    </source>
</evidence>
<evidence type="ECO:0000313" key="2">
    <source>
        <dbReference type="Proteomes" id="UP000048984"/>
    </source>
</evidence>
<comment type="caution">
    <text evidence="1">The sequence shown here is derived from an EMBL/GenBank/DDBJ whole genome shotgun (WGS) entry which is preliminary data.</text>
</comment>
<dbReference type="EMBL" id="LJYW01000001">
    <property type="protein sequence ID" value="KPL55889.1"/>
    <property type="molecule type" value="Genomic_DNA"/>
</dbReference>
<accession>A0A0N8GG19</accession>
<proteinExistence type="predicted"/>
<dbReference type="Proteomes" id="UP000048984">
    <property type="component" value="Unassembled WGS sequence"/>
</dbReference>
<dbReference type="AlphaFoldDB" id="A0A0N8GG19"/>
<evidence type="ECO:0000313" key="1">
    <source>
        <dbReference type="EMBL" id="KPL55889.1"/>
    </source>
</evidence>
<sequence>MPLELHRQGLPLTEITRLLGLDRKSVRRHIAKGLELPAYGPRVRRSKGVSPFLPYLRERLAAYTGLTAVRL</sequence>